<keyword evidence="5 9" id="KW-0812">Transmembrane</keyword>
<dbReference type="PANTHER" id="PTHR35011:SF4">
    <property type="entry name" value="SLL1102 PROTEIN"/>
    <property type="match status" value="1"/>
</dbReference>
<comment type="similarity">
    <text evidence="8 9">Belongs to the TRAP transporter small permease family.</text>
</comment>
<dbReference type="PANTHER" id="PTHR35011">
    <property type="entry name" value="2,3-DIKETO-L-GULONATE TRAP TRANSPORTER SMALL PERMEASE PROTEIN YIAM"/>
    <property type="match status" value="1"/>
</dbReference>
<dbReference type="RefSeq" id="WP_093149880.1">
    <property type="nucleotide sequence ID" value="NZ_FNBW01000005.1"/>
</dbReference>
<protein>
    <recommendedName>
        <fullName evidence="9">TRAP transporter small permease protein</fullName>
    </recommendedName>
</protein>
<feature type="transmembrane region" description="Helical" evidence="9">
    <location>
        <begin position="48"/>
        <end position="70"/>
    </location>
</feature>
<evidence type="ECO:0000256" key="4">
    <source>
        <dbReference type="ARBA" id="ARBA00022519"/>
    </source>
</evidence>
<dbReference type="GO" id="GO:0005886">
    <property type="term" value="C:plasma membrane"/>
    <property type="evidence" value="ECO:0007669"/>
    <property type="project" value="UniProtKB-SubCell"/>
</dbReference>
<organism evidence="11 12">
    <name type="scientific">Thalassobaculum litoreum DSM 18839</name>
    <dbReference type="NCBI Taxonomy" id="1123362"/>
    <lineage>
        <taxon>Bacteria</taxon>
        <taxon>Pseudomonadati</taxon>
        <taxon>Pseudomonadota</taxon>
        <taxon>Alphaproteobacteria</taxon>
        <taxon>Rhodospirillales</taxon>
        <taxon>Thalassobaculaceae</taxon>
        <taxon>Thalassobaculum</taxon>
    </lineage>
</organism>
<feature type="transmembrane region" description="Helical" evidence="9">
    <location>
        <begin position="163"/>
        <end position="184"/>
    </location>
</feature>
<name>A0A8G2BGZ7_9PROT</name>
<dbReference type="GO" id="GO:0022857">
    <property type="term" value="F:transmembrane transporter activity"/>
    <property type="evidence" value="ECO:0007669"/>
    <property type="project" value="UniProtKB-UniRule"/>
</dbReference>
<gene>
    <name evidence="11" type="ORF">SAMN05660686_01913</name>
</gene>
<evidence type="ECO:0000256" key="7">
    <source>
        <dbReference type="ARBA" id="ARBA00023136"/>
    </source>
</evidence>
<keyword evidence="6 9" id="KW-1133">Transmembrane helix</keyword>
<evidence type="ECO:0000256" key="5">
    <source>
        <dbReference type="ARBA" id="ARBA00022692"/>
    </source>
</evidence>
<evidence type="ECO:0000256" key="9">
    <source>
        <dbReference type="RuleBase" id="RU369079"/>
    </source>
</evidence>
<dbReference type="OrthoDB" id="9794346at2"/>
<proteinExistence type="inferred from homology"/>
<comment type="subcellular location">
    <subcellularLocation>
        <location evidence="1 9">Cell inner membrane</location>
        <topology evidence="1 9">Multi-pass membrane protein</topology>
    </subcellularLocation>
</comment>
<sequence length="204" mass="22810">MLGIMRGYVRAVEAMNRAIGRCAMYLVFVLMGVLLWSSASKTFFDPSLWTLETAQFVMVAYYILGGPYSIQLGSNVRMDLFYGDWSLRTKAWVDSFSVLFLMFYLGVLFYGAVSSTAYSLGYFGMEPFAFFGELLWAFVTGGPDAAAETMGYLERSSTAWRPLIWPVKVTLCLGVLLMLLQALAELFKDIDRLASGETTQRGEA</sequence>
<feature type="transmembrane region" description="Helical" evidence="9">
    <location>
        <begin position="91"/>
        <end position="113"/>
    </location>
</feature>
<keyword evidence="7 9" id="KW-0472">Membrane</keyword>
<keyword evidence="4 9" id="KW-0997">Cell inner membrane</keyword>
<keyword evidence="3" id="KW-1003">Cell membrane</keyword>
<dbReference type="AlphaFoldDB" id="A0A8G2BGZ7"/>
<comment type="caution">
    <text evidence="11">The sequence shown here is derived from an EMBL/GenBank/DDBJ whole genome shotgun (WGS) entry which is preliminary data.</text>
</comment>
<evidence type="ECO:0000256" key="3">
    <source>
        <dbReference type="ARBA" id="ARBA00022475"/>
    </source>
</evidence>
<feature type="domain" description="Tripartite ATP-independent periplasmic transporters DctQ component" evidence="10">
    <location>
        <begin position="30"/>
        <end position="190"/>
    </location>
</feature>
<evidence type="ECO:0000256" key="2">
    <source>
        <dbReference type="ARBA" id="ARBA00022448"/>
    </source>
</evidence>
<evidence type="ECO:0000313" key="11">
    <source>
        <dbReference type="EMBL" id="SDF64868.1"/>
    </source>
</evidence>
<accession>A0A8G2BGZ7</accession>
<evidence type="ECO:0000313" key="12">
    <source>
        <dbReference type="Proteomes" id="UP000198615"/>
    </source>
</evidence>
<dbReference type="EMBL" id="FNBW01000005">
    <property type="protein sequence ID" value="SDF64868.1"/>
    <property type="molecule type" value="Genomic_DNA"/>
</dbReference>
<feature type="transmembrane region" description="Helical" evidence="9">
    <location>
        <begin position="18"/>
        <end position="36"/>
    </location>
</feature>
<dbReference type="InterPro" id="IPR055348">
    <property type="entry name" value="DctQ"/>
</dbReference>
<comment type="subunit">
    <text evidence="9">The complex comprises the extracytoplasmic solute receptor protein and the two transmembrane proteins.</text>
</comment>
<dbReference type="InterPro" id="IPR007387">
    <property type="entry name" value="TRAP_DctQ"/>
</dbReference>
<evidence type="ECO:0000256" key="8">
    <source>
        <dbReference type="ARBA" id="ARBA00038436"/>
    </source>
</evidence>
<keyword evidence="2 9" id="KW-0813">Transport</keyword>
<evidence type="ECO:0000256" key="1">
    <source>
        <dbReference type="ARBA" id="ARBA00004429"/>
    </source>
</evidence>
<dbReference type="Pfam" id="PF04290">
    <property type="entry name" value="DctQ"/>
    <property type="match status" value="1"/>
</dbReference>
<reference evidence="11 12" key="1">
    <citation type="submission" date="2016-10" db="EMBL/GenBank/DDBJ databases">
        <authorList>
            <person name="Varghese N."/>
            <person name="Submissions S."/>
        </authorList>
    </citation>
    <scope>NUCLEOTIDE SEQUENCE [LARGE SCALE GENOMIC DNA]</scope>
    <source>
        <strain evidence="11 12">DSM 18839</strain>
    </source>
</reference>
<keyword evidence="12" id="KW-1185">Reference proteome</keyword>
<dbReference type="Proteomes" id="UP000198615">
    <property type="component" value="Unassembled WGS sequence"/>
</dbReference>
<evidence type="ECO:0000259" key="10">
    <source>
        <dbReference type="Pfam" id="PF04290"/>
    </source>
</evidence>
<comment type="function">
    <text evidence="9">Part of the tripartite ATP-independent periplasmic (TRAP) transport system.</text>
</comment>
<evidence type="ECO:0000256" key="6">
    <source>
        <dbReference type="ARBA" id="ARBA00022989"/>
    </source>
</evidence>